<reference evidence="2" key="1">
    <citation type="submission" date="2020-02" db="EMBL/GenBank/DDBJ databases">
        <authorList>
            <person name="Meier V. D."/>
        </authorList>
    </citation>
    <scope>NUCLEOTIDE SEQUENCE</scope>
    <source>
        <strain evidence="2">AVDCRST_MAG77</strain>
    </source>
</reference>
<dbReference type="EMBL" id="CADCTC010000019">
    <property type="protein sequence ID" value="CAA9218133.1"/>
    <property type="molecule type" value="Genomic_DNA"/>
</dbReference>
<dbReference type="AlphaFoldDB" id="A0A6J4HCD6"/>
<feature type="non-terminal residue" evidence="2">
    <location>
        <position position="91"/>
    </location>
</feature>
<name>A0A6J4HCD6_9CHLR</name>
<protein>
    <submittedName>
        <fullName evidence="2">Uncharacterized protein</fullName>
    </submittedName>
</protein>
<gene>
    <name evidence="2" type="ORF">AVDCRST_MAG77-329</name>
</gene>
<accession>A0A6J4HCD6</accession>
<sequence length="91" mass="10440">CLRDVMERARRSRRRRCVAHRSRRRRLARHRRAGHVHPHAPPASTRSPRGTRSSRSPAATAPPWTRSWRRTAWARVTPCCPSAGGSPFRQG</sequence>
<evidence type="ECO:0000313" key="2">
    <source>
        <dbReference type="EMBL" id="CAA9218133.1"/>
    </source>
</evidence>
<evidence type="ECO:0000256" key="1">
    <source>
        <dbReference type="SAM" id="MobiDB-lite"/>
    </source>
</evidence>
<feature type="non-terminal residue" evidence="2">
    <location>
        <position position="1"/>
    </location>
</feature>
<proteinExistence type="predicted"/>
<organism evidence="2">
    <name type="scientific">uncultured Chloroflexota bacterium</name>
    <dbReference type="NCBI Taxonomy" id="166587"/>
    <lineage>
        <taxon>Bacteria</taxon>
        <taxon>Bacillati</taxon>
        <taxon>Chloroflexota</taxon>
        <taxon>environmental samples</taxon>
    </lineage>
</organism>
<feature type="compositionally biased region" description="Basic residues" evidence="1">
    <location>
        <begin position="10"/>
        <end position="38"/>
    </location>
</feature>
<feature type="compositionally biased region" description="Low complexity" evidence="1">
    <location>
        <begin position="42"/>
        <end position="69"/>
    </location>
</feature>
<feature type="region of interest" description="Disordered" evidence="1">
    <location>
        <begin position="1"/>
        <end position="69"/>
    </location>
</feature>